<keyword evidence="2" id="KW-1185">Reference proteome</keyword>
<sequence>MSARPQPKSGVPASVVQGTSSAAPSHPLRQDFSTDPRVHFDQTAGKWQYEDDVTGQDFEWNEPGQAWMPVISDDLIRAQQAAYSVEGVDENAEIVSQRYLATQRKRKQAEIDYTSNDPVISSSTSAVPHADAQPDASAPSKETNRPPKVVKPRPVTDVYVSNLPQRTTVDLLARIFGRAGLLMTDDEGNPKIKLYSDDAGTFKGDALISYFKGESVDLAVTLFDDTELEMGSGEGNIHVSKAEYKQKSKREDEDQQKKPQGETKTATNAVTGAAKPTGKKGKKPTKERTEEQKRAAKRIRSLQSKLEDWSSGSDNEDPAAPLGGAPKPGNNRMNRVVVLKQMFTLQELEEDPGLALELKDDVREEAETIGTVTNIHLFDKEEDGVMTIKFKDAISAQACLLKMNGRFFGGRQIQASLYDGREQFKASGRTDEYADPDERDAEESKRLDRFAAWLVDERGEDGEDTPA</sequence>
<name>A0ACC2W1D1_9TREE</name>
<comment type="caution">
    <text evidence="1">The sequence shown here is derived from an EMBL/GenBank/DDBJ whole genome shotgun (WGS) entry which is preliminary data.</text>
</comment>
<evidence type="ECO:0000313" key="1">
    <source>
        <dbReference type="EMBL" id="KAJ9105238.1"/>
    </source>
</evidence>
<protein>
    <submittedName>
        <fullName evidence="1">Uncharacterized protein</fullName>
    </submittedName>
</protein>
<proteinExistence type="predicted"/>
<evidence type="ECO:0000313" key="2">
    <source>
        <dbReference type="Proteomes" id="UP001227268"/>
    </source>
</evidence>
<dbReference type="EMBL" id="JASBWT010000004">
    <property type="protein sequence ID" value="KAJ9105238.1"/>
    <property type="molecule type" value="Genomic_DNA"/>
</dbReference>
<accession>A0ACC2W1D1</accession>
<organism evidence="1 2">
    <name type="scientific">Naganishia friedmannii</name>
    <dbReference type="NCBI Taxonomy" id="89922"/>
    <lineage>
        <taxon>Eukaryota</taxon>
        <taxon>Fungi</taxon>
        <taxon>Dikarya</taxon>
        <taxon>Basidiomycota</taxon>
        <taxon>Agaricomycotina</taxon>
        <taxon>Tremellomycetes</taxon>
        <taxon>Filobasidiales</taxon>
        <taxon>Filobasidiaceae</taxon>
        <taxon>Naganishia</taxon>
    </lineage>
</organism>
<dbReference type="Proteomes" id="UP001227268">
    <property type="component" value="Unassembled WGS sequence"/>
</dbReference>
<reference evidence="1" key="1">
    <citation type="submission" date="2023-04" db="EMBL/GenBank/DDBJ databases">
        <title>Draft Genome sequencing of Naganishia species isolated from polar environments using Oxford Nanopore Technology.</title>
        <authorList>
            <person name="Leo P."/>
            <person name="Venkateswaran K."/>
        </authorList>
    </citation>
    <scope>NUCLEOTIDE SEQUENCE</scope>
    <source>
        <strain evidence="1">MNA-CCFEE 5423</strain>
    </source>
</reference>
<gene>
    <name evidence="1" type="ORF">QFC21_001603</name>
</gene>